<proteinExistence type="predicted"/>
<dbReference type="Proteomes" id="UP001207654">
    <property type="component" value="Unassembled WGS sequence"/>
</dbReference>
<evidence type="ECO:0000313" key="2">
    <source>
        <dbReference type="EMBL" id="MCY1072859.1"/>
    </source>
</evidence>
<gene>
    <name evidence="2" type="ORF">OV287_00050</name>
</gene>
<name>A0ABT3ZUW6_9BACT</name>
<comment type="caution">
    <text evidence="2">The sequence shown here is derived from an EMBL/GenBank/DDBJ whole genome shotgun (WGS) entry which is preliminary data.</text>
</comment>
<organism evidence="2 3">
    <name type="scientific">Archangium lansingense</name>
    <dbReference type="NCBI Taxonomy" id="2995310"/>
    <lineage>
        <taxon>Bacteria</taxon>
        <taxon>Pseudomonadati</taxon>
        <taxon>Myxococcota</taxon>
        <taxon>Myxococcia</taxon>
        <taxon>Myxococcales</taxon>
        <taxon>Cystobacterineae</taxon>
        <taxon>Archangiaceae</taxon>
        <taxon>Archangium</taxon>
    </lineage>
</organism>
<keyword evidence="1" id="KW-1133">Transmembrane helix</keyword>
<sequence>MAQSRDELPEVERAQAQIFDWEALRDYIGFVKNAVLRHKLLALATFVVTAALGLALAKFLPRSYYSEASLLPKRASTIAALVNPDRIAALDPDPPNPLRPPGEVDSVTRSAAQAVMRRENLVAIIKRVNLLDRWDATRAPLLRFKDSVMHLLSGRPSEDIKLDAMVGMLEKSLFVNTEDGKVAIGITWPDPQLAYELVEAAQQSFLEARQKEELASITDALSILEEHAKVANENYKKAFGEFDKIFAQIMIERRRAVGDPRVGGFNTNQHLAELRFLIRSKRRAISDSEEQHNRRLEGLNAELVAQRKLYGENHPNILELQQRIAGLRAKGSPNTAVLQNEEDELTQEYERFGGGSVPFPDEPVPDPYGLERVLMGILPAVRENPQAVSSLDELQSRTIIMQQLRKRIDSAKLERDIAEASFKYRYTLLTPAEFPRTPVKPNAKVIALGGIFAGLLLGVFAALARDVLSGQLLQAWQVRRGLGLPVLAELEAPHFDTPTSSSTR</sequence>
<keyword evidence="3" id="KW-1185">Reference proteome</keyword>
<evidence type="ECO:0000256" key="1">
    <source>
        <dbReference type="SAM" id="Phobius"/>
    </source>
</evidence>
<accession>A0ABT3ZUW6</accession>
<protein>
    <submittedName>
        <fullName evidence="2">Chain-length determining protein</fullName>
    </submittedName>
</protein>
<reference evidence="2 3" key="1">
    <citation type="submission" date="2022-11" db="EMBL/GenBank/DDBJ databases">
        <title>Minimal conservation of predation-associated metabolite biosynthetic gene clusters underscores biosynthetic potential of Myxococcota including descriptions for ten novel species: Archangium lansinium sp. nov., Myxococcus landrumus sp. nov., Nannocystis bai.</title>
        <authorList>
            <person name="Ahearne A."/>
            <person name="Stevens C."/>
            <person name="Phillips K."/>
        </authorList>
    </citation>
    <scope>NUCLEOTIDE SEQUENCE [LARGE SCALE GENOMIC DNA]</scope>
    <source>
        <strain evidence="2 3">MIWBW</strain>
    </source>
</reference>
<feature type="transmembrane region" description="Helical" evidence="1">
    <location>
        <begin position="445"/>
        <end position="464"/>
    </location>
</feature>
<dbReference type="InterPro" id="IPR050445">
    <property type="entry name" value="Bact_polysacc_biosynth/exp"/>
</dbReference>
<dbReference type="PANTHER" id="PTHR32309">
    <property type="entry name" value="TYROSINE-PROTEIN KINASE"/>
    <property type="match status" value="1"/>
</dbReference>
<dbReference type="EMBL" id="JAPNKA010000001">
    <property type="protein sequence ID" value="MCY1072859.1"/>
    <property type="molecule type" value="Genomic_DNA"/>
</dbReference>
<dbReference type="RefSeq" id="WP_267531883.1">
    <property type="nucleotide sequence ID" value="NZ_JAPNKA010000001.1"/>
</dbReference>
<keyword evidence="1" id="KW-0472">Membrane</keyword>
<keyword evidence="1" id="KW-0812">Transmembrane</keyword>
<dbReference type="PANTHER" id="PTHR32309:SF31">
    <property type="entry name" value="CAPSULAR EXOPOLYSACCHARIDE FAMILY"/>
    <property type="match status" value="1"/>
</dbReference>
<evidence type="ECO:0000313" key="3">
    <source>
        <dbReference type="Proteomes" id="UP001207654"/>
    </source>
</evidence>
<feature type="transmembrane region" description="Helical" evidence="1">
    <location>
        <begin position="40"/>
        <end position="60"/>
    </location>
</feature>